<evidence type="ECO:0000256" key="4">
    <source>
        <dbReference type="ARBA" id="ARBA00023134"/>
    </source>
</evidence>
<dbReference type="Gene3D" id="3.90.550.10">
    <property type="entry name" value="Spore Coat Polysaccharide Biosynthesis Protein SpsA, Chain A"/>
    <property type="match status" value="1"/>
</dbReference>
<reference evidence="6" key="1">
    <citation type="submission" date="2020-05" db="EMBL/GenBank/DDBJ databases">
        <authorList>
            <person name="Chiriac C."/>
            <person name="Salcher M."/>
            <person name="Ghai R."/>
            <person name="Kavagutti S V."/>
        </authorList>
    </citation>
    <scope>NUCLEOTIDE SEQUENCE</scope>
</reference>
<keyword evidence="1" id="KW-0808">Transferase</keyword>
<keyword evidence="2" id="KW-0548">Nucleotidyltransferase</keyword>
<organism evidence="6">
    <name type="scientific">freshwater metagenome</name>
    <dbReference type="NCBI Taxonomy" id="449393"/>
    <lineage>
        <taxon>unclassified sequences</taxon>
        <taxon>metagenomes</taxon>
        <taxon>ecological metagenomes</taxon>
    </lineage>
</organism>
<evidence type="ECO:0000256" key="3">
    <source>
        <dbReference type="ARBA" id="ARBA00022741"/>
    </source>
</evidence>
<proteinExistence type="predicted"/>
<protein>
    <submittedName>
        <fullName evidence="6">Unannotated protein</fullName>
    </submittedName>
</protein>
<dbReference type="PANTHER" id="PTHR40392:SF1">
    <property type="entry name" value="2-PHOSPHO-L-LACTATE GUANYLYLTRANSFERASE"/>
    <property type="match status" value="1"/>
</dbReference>
<accession>A0A6J7IPR1</accession>
<dbReference type="AlphaFoldDB" id="A0A6J7IPR1"/>
<feature type="domain" description="MobA-like NTP transferase" evidence="5">
    <location>
        <begin position="44"/>
        <end position="159"/>
    </location>
</feature>
<gene>
    <name evidence="6" type="ORF">UFOPK3772_00357</name>
</gene>
<dbReference type="InterPro" id="IPR002835">
    <property type="entry name" value="CofC"/>
</dbReference>
<name>A0A6J7IPR1_9ZZZZ</name>
<dbReference type="InterPro" id="IPR029044">
    <property type="entry name" value="Nucleotide-diphossugar_trans"/>
</dbReference>
<dbReference type="SUPFAM" id="SSF53448">
    <property type="entry name" value="Nucleotide-diphospho-sugar transferases"/>
    <property type="match status" value="1"/>
</dbReference>
<dbReference type="EMBL" id="CAFBNE010000007">
    <property type="protein sequence ID" value="CAB4932681.1"/>
    <property type="molecule type" value="Genomic_DNA"/>
</dbReference>
<dbReference type="Pfam" id="PF12804">
    <property type="entry name" value="NTP_transf_3"/>
    <property type="match status" value="1"/>
</dbReference>
<evidence type="ECO:0000256" key="2">
    <source>
        <dbReference type="ARBA" id="ARBA00022695"/>
    </source>
</evidence>
<dbReference type="InterPro" id="IPR025877">
    <property type="entry name" value="MobA-like_NTP_Trfase"/>
</dbReference>
<dbReference type="PANTHER" id="PTHR40392">
    <property type="entry name" value="2-PHOSPHO-L-LACTATE GUANYLYLTRANSFERASE"/>
    <property type="match status" value="1"/>
</dbReference>
<evidence type="ECO:0000313" key="6">
    <source>
        <dbReference type="EMBL" id="CAB4932681.1"/>
    </source>
</evidence>
<keyword evidence="4" id="KW-0342">GTP-binding</keyword>
<evidence type="ECO:0000256" key="1">
    <source>
        <dbReference type="ARBA" id="ARBA00022679"/>
    </source>
</evidence>
<keyword evidence="3" id="KW-0547">Nucleotide-binding</keyword>
<sequence length="223" mass="23381">MRSPFDWMGTMEWTAVVPMKSLPDAKSRLLPDDDPTRPELALAFLEDVLAALDGAAAIAGVVIVTDDERVRRIVDASPARWIAESPHTGLNPAAAFGAASLPPGSAVAIVAGDLPCLTAEAVDLVLALAGARERAFVSDAQGIGTTMLLDSVSANCSPAFGERSRARHVQLGYVDIGLDSNAEARRLLARARRDVDTQVDLWDAMRLGVGAATSAVLLGALAR</sequence>
<dbReference type="GO" id="GO:0005525">
    <property type="term" value="F:GTP binding"/>
    <property type="evidence" value="ECO:0007669"/>
    <property type="project" value="UniProtKB-KW"/>
</dbReference>
<evidence type="ECO:0000259" key="5">
    <source>
        <dbReference type="Pfam" id="PF12804"/>
    </source>
</evidence>
<dbReference type="NCBIfam" id="TIGR03552">
    <property type="entry name" value="F420_cofC"/>
    <property type="match status" value="1"/>
</dbReference>
<dbReference type="GO" id="GO:0043814">
    <property type="term" value="F:phospholactate guanylyltransferase activity"/>
    <property type="evidence" value="ECO:0007669"/>
    <property type="project" value="InterPro"/>
</dbReference>